<dbReference type="VEuPathDB" id="AmoebaDB:ACA1_215430"/>
<dbReference type="Proteomes" id="UP000011083">
    <property type="component" value="Unassembled WGS sequence"/>
</dbReference>
<protein>
    <submittedName>
        <fullName evidence="2">Uncharacterized protein</fullName>
    </submittedName>
</protein>
<dbReference type="GeneID" id="14915771"/>
<name>L8GQD8_ACACF</name>
<gene>
    <name evidence="2" type="ORF">ACA1_215430</name>
</gene>
<feature type="transmembrane region" description="Helical" evidence="1">
    <location>
        <begin position="32"/>
        <end position="55"/>
    </location>
</feature>
<feature type="transmembrane region" description="Helical" evidence="1">
    <location>
        <begin position="75"/>
        <end position="99"/>
    </location>
</feature>
<proteinExistence type="predicted"/>
<keyword evidence="1" id="KW-0812">Transmembrane</keyword>
<dbReference type="EMBL" id="KB008036">
    <property type="protein sequence ID" value="ELR15082.1"/>
    <property type="molecule type" value="Genomic_DNA"/>
</dbReference>
<keyword evidence="1" id="KW-0472">Membrane</keyword>
<accession>L8GQD8</accession>
<dbReference type="AlphaFoldDB" id="L8GQD8"/>
<evidence type="ECO:0000256" key="1">
    <source>
        <dbReference type="SAM" id="Phobius"/>
    </source>
</evidence>
<dbReference type="KEGG" id="acan:ACA1_215430"/>
<organism evidence="2 3">
    <name type="scientific">Acanthamoeba castellanii (strain ATCC 30010 / Neff)</name>
    <dbReference type="NCBI Taxonomy" id="1257118"/>
    <lineage>
        <taxon>Eukaryota</taxon>
        <taxon>Amoebozoa</taxon>
        <taxon>Discosea</taxon>
        <taxon>Longamoebia</taxon>
        <taxon>Centramoebida</taxon>
        <taxon>Acanthamoebidae</taxon>
        <taxon>Acanthamoeba</taxon>
    </lineage>
</organism>
<keyword evidence="1" id="KW-1133">Transmembrane helix</keyword>
<evidence type="ECO:0000313" key="3">
    <source>
        <dbReference type="Proteomes" id="UP000011083"/>
    </source>
</evidence>
<sequence length="120" mass="13200">MADLARRKKEDAIRLKAWLEPHLPSINRLQAILLWLDTTGQVQFVVLCVLTHMALGLGAHLAEGVTLPAVVPYALGLYLLARYAVVAAPIPWESILASLRTRRHRAGGRVGAALRAHRLL</sequence>
<keyword evidence="3" id="KW-1185">Reference proteome</keyword>
<evidence type="ECO:0000313" key="2">
    <source>
        <dbReference type="EMBL" id="ELR15082.1"/>
    </source>
</evidence>
<reference evidence="2 3" key="1">
    <citation type="journal article" date="2013" name="Genome Biol.">
        <title>Genome of Acanthamoeba castellanii highlights extensive lateral gene transfer and early evolution of tyrosine kinase signaling.</title>
        <authorList>
            <person name="Clarke M."/>
            <person name="Lohan A.J."/>
            <person name="Liu B."/>
            <person name="Lagkouvardos I."/>
            <person name="Roy S."/>
            <person name="Zafar N."/>
            <person name="Bertelli C."/>
            <person name="Schilde C."/>
            <person name="Kianianmomeni A."/>
            <person name="Burglin T.R."/>
            <person name="Frech C."/>
            <person name="Turcotte B."/>
            <person name="Kopec K.O."/>
            <person name="Synnott J.M."/>
            <person name="Choo C."/>
            <person name="Paponov I."/>
            <person name="Finkler A."/>
            <person name="Soon Heng Tan C."/>
            <person name="Hutchins A.P."/>
            <person name="Weinmeier T."/>
            <person name="Rattei T."/>
            <person name="Chu J.S."/>
            <person name="Gimenez G."/>
            <person name="Irimia M."/>
            <person name="Rigden D.J."/>
            <person name="Fitzpatrick D.A."/>
            <person name="Lorenzo-Morales J."/>
            <person name="Bateman A."/>
            <person name="Chiu C.H."/>
            <person name="Tang P."/>
            <person name="Hegemann P."/>
            <person name="Fromm H."/>
            <person name="Raoult D."/>
            <person name="Greub G."/>
            <person name="Miranda-Saavedra D."/>
            <person name="Chen N."/>
            <person name="Nash P."/>
            <person name="Ginger M.L."/>
            <person name="Horn M."/>
            <person name="Schaap P."/>
            <person name="Caler L."/>
            <person name="Loftus B."/>
        </authorList>
    </citation>
    <scope>NUCLEOTIDE SEQUENCE [LARGE SCALE GENOMIC DNA]</scope>
    <source>
        <strain evidence="2 3">Neff</strain>
    </source>
</reference>
<dbReference type="RefSeq" id="XP_004337095.1">
    <property type="nucleotide sequence ID" value="XM_004337047.1"/>
</dbReference>